<keyword evidence="2" id="KW-1185">Reference proteome</keyword>
<evidence type="ECO:0000313" key="2">
    <source>
        <dbReference type="Proteomes" id="UP000221511"/>
    </source>
</evidence>
<evidence type="ECO:0000313" key="1">
    <source>
        <dbReference type="EMBL" id="ANH51159.1"/>
    </source>
</evidence>
<name>A0A1B0XVK7_9CAUD</name>
<dbReference type="Proteomes" id="UP000221511">
    <property type="component" value="Segment"/>
</dbReference>
<protein>
    <submittedName>
        <fullName evidence="1">Uncharacterized protein</fullName>
    </submittedName>
</protein>
<sequence>MKIGTDKNGKEIKIGDVLFYLELVATEVEDEGDEVEYEEFEHYIQVLEKDNEIIVCDLDSDEWWFLHQFSFSDYKIVSDY</sequence>
<proteinExistence type="predicted"/>
<dbReference type="EMBL" id="KX229736">
    <property type="protein sequence ID" value="ANH51159.1"/>
    <property type="molecule type" value="Genomic_DNA"/>
</dbReference>
<organism evidence="1 2">
    <name type="scientific">Campylobacter phage PC5</name>
    <dbReference type="NCBI Taxonomy" id="1541690"/>
    <lineage>
        <taxon>Viruses</taxon>
        <taxon>Duplodnaviria</taxon>
        <taxon>Heunggongvirae</taxon>
        <taxon>Uroviricota</taxon>
        <taxon>Caudoviricetes</taxon>
        <taxon>Connertonviridae</taxon>
        <taxon>Fletchervirus</taxon>
        <taxon>Fletchervirus PC5</taxon>
    </lineage>
</organism>
<gene>
    <name evidence="1" type="ORF">PC5_00037</name>
</gene>
<reference evidence="1 2" key="1">
    <citation type="submission" date="2016-05" db="EMBL/GenBank/DDBJ databases">
        <title>Campylobacter bacteriophages isolated in Slovenia.</title>
        <authorList>
            <person name="Janez N."/>
            <person name="Peterka M."/>
            <person name="Accetto T."/>
        </authorList>
    </citation>
    <scope>NUCLEOTIDE SEQUENCE [LARGE SCALE GENOMIC DNA]</scope>
</reference>
<accession>A0A1B0XVK7</accession>